<sequence>MSHIRNNIALRAVNPSLSLKSDNEVNYTLSLNEFQNTLIQQTAARKATREATINKRQHHRFPNGSPNVSNSFPNGLGQKFFWPGLPSQQGAFNSNNNFSRNNKFSDNNNFNNNNKSSNNNNNNNRKSINPFRQ</sequence>
<reference evidence="2 3" key="1">
    <citation type="submission" date="2014-09" db="EMBL/GenBank/DDBJ databases">
        <authorList>
            <person name="Ellenberger Sabrina"/>
        </authorList>
    </citation>
    <scope>NUCLEOTIDE SEQUENCE [LARGE SCALE GENOMIC DNA]</scope>
    <source>
        <strain evidence="2 3">CBS 412.66</strain>
    </source>
</reference>
<dbReference type="EMBL" id="LN729225">
    <property type="protein sequence ID" value="CEP13091.1"/>
    <property type="molecule type" value="Genomic_DNA"/>
</dbReference>
<dbReference type="OrthoDB" id="2286148at2759"/>
<dbReference type="AlphaFoldDB" id="A0A0B7N479"/>
<proteinExistence type="predicted"/>
<name>A0A0B7N479_9FUNG</name>
<keyword evidence="3" id="KW-1185">Reference proteome</keyword>
<feature type="region of interest" description="Disordered" evidence="1">
    <location>
        <begin position="45"/>
        <end position="133"/>
    </location>
</feature>
<feature type="compositionally biased region" description="Polar residues" evidence="1">
    <location>
        <begin position="64"/>
        <end position="73"/>
    </location>
</feature>
<evidence type="ECO:0000313" key="3">
    <source>
        <dbReference type="Proteomes" id="UP000054107"/>
    </source>
</evidence>
<accession>A0A0B7N479</accession>
<feature type="compositionally biased region" description="Low complexity" evidence="1">
    <location>
        <begin position="92"/>
        <end position="127"/>
    </location>
</feature>
<evidence type="ECO:0000256" key="1">
    <source>
        <dbReference type="SAM" id="MobiDB-lite"/>
    </source>
</evidence>
<protein>
    <submittedName>
        <fullName evidence="2">Uncharacterized protein</fullName>
    </submittedName>
</protein>
<evidence type="ECO:0000313" key="2">
    <source>
        <dbReference type="EMBL" id="CEP13091.1"/>
    </source>
</evidence>
<organism evidence="2 3">
    <name type="scientific">Parasitella parasitica</name>
    <dbReference type="NCBI Taxonomy" id="35722"/>
    <lineage>
        <taxon>Eukaryota</taxon>
        <taxon>Fungi</taxon>
        <taxon>Fungi incertae sedis</taxon>
        <taxon>Mucoromycota</taxon>
        <taxon>Mucoromycotina</taxon>
        <taxon>Mucoromycetes</taxon>
        <taxon>Mucorales</taxon>
        <taxon>Mucorineae</taxon>
        <taxon>Mucoraceae</taxon>
        <taxon>Parasitella</taxon>
    </lineage>
</organism>
<dbReference type="Proteomes" id="UP000054107">
    <property type="component" value="Unassembled WGS sequence"/>
</dbReference>
<gene>
    <name evidence="2" type="primary">PARPA_07135.1 scaffold 26376</name>
</gene>